<sequence length="1123" mass="125096">MAYARRSPHHHDPPSPSARKYPLRRSPTSRSRRHGLEEPRIFPDIRQVLVPLHPNLRRLPSRLLLAQPAQSDKTSHMARHVSEVGKKRKRVVSANTSNENMTHSTRSRTRSKRLRSDILPSMRHRNYATTSEDEDQEDERQDHEENEGESSEMDIDTATAHTASDESEPEAEVDVEETHDALSENEEEEDSTDDHLLNSAQPKQLARLRKHDLVRLYGLAGLSDDAEAMTKSDIIAAIVSARDDFAELPPSSPPGRGDGNSSDYYSSDDGNVAGDEETDAGTRNGTSVSGQHMGLRRRATFGDGMKGSGRALKGRSMSMGHLLSHHPHHTNGTSVSRKASARSVDVPEGSTTSRRKTSNRPSPTTSAGVSISSPLTTRLRSRKLSATSSASTPTNKTTRGKGKGKQVEFSEDVLAVKAPSKRGKDKERAQERDRADLSAEESDLTELDELEASLAQPSPRRLRSKDREMEGDKVAGETGGKRLRKTPMRKAKVRMGSLKEDDTEEEDEGVDMGEENEEDELLGDDDAEGDELDEDAAEEDEVDELVSSASATPTATPPPTFRGHRTPVRTRLRSRQRAAPPPSDGDDEGDDEGDEEEDEEGDAQDVEEEEGEGDESEGDDDDEATIAVEPRKLRNGKIVGDEDVDMEEDVGDDDEEDEAEDAAQEEDEDGDEAEEESVGDEDIDIDAEGETDEDEAMQDEDDIDLTVATAKTLIRLRRDDLVRLCETRNLEAVGTKPQLAEALLQWRDRRQANEFSSPSSSGTVRPCSTSKRRRRTTRTSEGTPPVLLRPEHVHQDEPLTPVPAQQQKEKDRLEKEPDQELELDLESLGLEDREIPPEKLQKLEKIGSGGFKDVFIGKFKGRKIAISEFRGQLSASALTLPVLWTASTDIVSVDIKELKLLGGFDHPNIVRFLGVSIPENTRETPVMIVSELCSNGDLFDYIRNVNPPSLHKVLVMMLDIARGLEYLHLRKPSVIHRDCKSSNILITAKGTAKIADFGLAKVKQSTRSMVRSLVGTVNWQAPELWHAHPKYNHKVDVFSCAMVFWEMLQWHLPNKKFPWEGMNEHAIYEAVGTKRQRPSVAGLRKQWCPEIVDLIERMWAQDPQDRPTMSEVVEALEELVAHR</sequence>
<dbReference type="InterPro" id="IPR001245">
    <property type="entry name" value="Ser-Thr/Tyr_kinase_cat_dom"/>
</dbReference>
<feature type="compositionally biased region" description="Acidic residues" evidence="5">
    <location>
        <begin position="183"/>
        <end position="192"/>
    </location>
</feature>
<protein>
    <submittedName>
        <fullName evidence="7">Serine/threonine-protein kinase STY46</fullName>
    </submittedName>
</protein>
<dbReference type="InterPro" id="IPR011009">
    <property type="entry name" value="Kinase-like_dom_sf"/>
</dbReference>
<keyword evidence="3 7" id="KW-0418">Kinase</keyword>
<feature type="compositionally biased region" description="Low complexity" evidence="5">
    <location>
        <begin position="259"/>
        <end position="271"/>
    </location>
</feature>
<feature type="domain" description="Protein kinase" evidence="6">
    <location>
        <begin position="840"/>
        <end position="1123"/>
    </location>
</feature>
<dbReference type="PANTHER" id="PTHR44329">
    <property type="entry name" value="SERINE/THREONINE-PROTEIN KINASE TNNI3K-RELATED"/>
    <property type="match status" value="1"/>
</dbReference>
<feature type="compositionally biased region" description="Acidic residues" evidence="5">
    <location>
        <begin position="584"/>
        <end position="624"/>
    </location>
</feature>
<dbReference type="Pfam" id="PF07714">
    <property type="entry name" value="PK_Tyr_Ser-Thr"/>
    <property type="match status" value="1"/>
</dbReference>
<feature type="compositionally biased region" description="Basic and acidic residues" evidence="5">
    <location>
        <begin position="422"/>
        <end position="437"/>
    </location>
</feature>
<dbReference type="InterPro" id="IPR000719">
    <property type="entry name" value="Prot_kinase_dom"/>
</dbReference>
<dbReference type="Gene3D" id="1.10.510.10">
    <property type="entry name" value="Transferase(Phosphotransferase) domain 1"/>
    <property type="match status" value="1"/>
</dbReference>
<evidence type="ECO:0000256" key="4">
    <source>
        <dbReference type="ARBA" id="ARBA00022840"/>
    </source>
</evidence>
<dbReference type="CDD" id="cd13999">
    <property type="entry name" value="STKc_MAP3K-like"/>
    <property type="match status" value="1"/>
</dbReference>
<feature type="region of interest" description="Disordered" evidence="5">
    <location>
        <begin position="752"/>
        <end position="820"/>
    </location>
</feature>
<dbReference type="PANTHER" id="PTHR44329:SF288">
    <property type="entry name" value="MITOGEN-ACTIVATED PROTEIN KINASE KINASE KINASE 20"/>
    <property type="match status" value="1"/>
</dbReference>
<evidence type="ECO:0000256" key="1">
    <source>
        <dbReference type="ARBA" id="ARBA00022679"/>
    </source>
</evidence>
<dbReference type="Proteomes" id="UP000076154">
    <property type="component" value="Unassembled WGS sequence"/>
</dbReference>
<evidence type="ECO:0000313" key="7">
    <source>
        <dbReference type="EMBL" id="RDB21484.1"/>
    </source>
</evidence>
<name>A0A369JQ28_HYPMA</name>
<feature type="compositionally biased region" description="Low complexity" evidence="5">
    <location>
        <begin position="545"/>
        <end position="554"/>
    </location>
</feature>
<comment type="caution">
    <text evidence="7">The sequence shown here is derived from an EMBL/GenBank/DDBJ whole genome shotgun (WGS) entry which is preliminary data.</text>
</comment>
<evidence type="ECO:0000256" key="3">
    <source>
        <dbReference type="ARBA" id="ARBA00022777"/>
    </source>
</evidence>
<dbReference type="EMBL" id="LUEZ02000055">
    <property type="protein sequence ID" value="RDB21484.1"/>
    <property type="molecule type" value="Genomic_DNA"/>
</dbReference>
<feature type="region of interest" description="Disordered" evidence="5">
    <location>
        <begin position="1"/>
        <end position="41"/>
    </location>
</feature>
<gene>
    <name evidence="7" type="primary">STY46_3</name>
    <name evidence="7" type="ORF">Hypma_011896</name>
</gene>
<feature type="compositionally biased region" description="Basic residues" evidence="5">
    <location>
        <begin position="481"/>
        <end position="493"/>
    </location>
</feature>
<dbReference type="GO" id="GO:0005524">
    <property type="term" value="F:ATP binding"/>
    <property type="evidence" value="ECO:0007669"/>
    <property type="project" value="UniProtKB-KW"/>
</dbReference>
<evidence type="ECO:0000259" key="6">
    <source>
        <dbReference type="PROSITE" id="PS50011"/>
    </source>
</evidence>
<reference evidence="7" key="1">
    <citation type="submission" date="2018-04" db="EMBL/GenBank/DDBJ databases">
        <title>Whole genome sequencing of Hypsizygus marmoreus.</title>
        <authorList>
            <person name="Choi I.-G."/>
            <person name="Min B."/>
            <person name="Kim J.-G."/>
            <person name="Kim S."/>
            <person name="Oh Y.-L."/>
            <person name="Kong W.-S."/>
            <person name="Park H."/>
            <person name="Jeong J."/>
            <person name="Song E.-S."/>
        </authorList>
    </citation>
    <scope>NUCLEOTIDE SEQUENCE [LARGE SCALE GENOMIC DNA]</scope>
    <source>
        <strain evidence="7">51987-8</strain>
    </source>
</reference>
<accession>A0A369JQ28</accession>
<feature type="compositionally biased region" description="Acidic residues" evidence="5">
    <location>
        <begin position="438"/>
        <end position="451"/>
    </location>
</feature>
<feature type="compositionally biased region" description="Acidic residues" evidence="5">
    <location>
        <begin position="165"/>
        <end position="175"/>
    </location>
</feature>
<feature type="compositionally biased region" description="Polar residues" evidence="5">
    <location>
        <begin position="753"/>
        <end position="767"/>
    </location>
</feature>
<evidence type="ECO:0000256" key="5">
    <source>
        <dbReference type="SAM" id="MobiDB-lite"/>
    </source>
</evidence>
<feature type="compositionally biased region" description="Polar residues" evidence="5">
    <location>
        <begin position="359"/>
        <end position="391"/>
    </location>
</feature>
<feature type="compositionally biased region" description="Basic and acidic residues" evidence="5">
    <location>
        <begin position="465"/>
        <end position="475"/>
    </location>
</feature>
<feature type="compositionally biased region" description="Polar residues" evidence="5">
    <location>
        <begin position="281"/>
        <end position="290"/>
    </location>
</feature>
<feature type="compositionally biased region" description="Acidic residues" evidence="5">
    <location>
        <begin position="641"/>
        <end position="703"/>
    </location>
</feature>
<dbReference type="InterPro" id="IPR051681">
    <property type="entry name" value="Ser/Thr_Kinases-Pseudokinases"/>
</dbReference>
<feature type="compositionally biased region" description="Basic residues" evidence="5">
    <location>
        <begin position="562"/>
        <end position="576"/>
    </location>
</feature>
<keyword evidence="1" id="KW-0808">Transferase</keyword>
<dbReference type="InParanoid" id="A0A369JQ28"/>
<keyword evidence="2" id="KW-0547">Nucleotide-binding</keyword>
<evidence type="ECO:0000313" key="8">
    <source>
        <dbReference type="Proteomes" id="UP000076154"/>
    </source>
</evidence>
<dbReference type="STRING" id="39966.A0A369JQ28"/>
<dbReference type="PROSITE" id="PS50011">
    <property type="entry name" value="PROTEIN_KINASE_DOM"/>
    <property type="match status" value="1"/>
</dbReference>
<evidence type="ECO:0000256" key="2">
    <source>
        <dbReference type="ARBA" id="ARBA00022741"/>
    </source>
</evidence>
<feature type="region of interest" description="Disordered" evidence="5">
    <location>
        <begin position="68"/>
        <end position="198"/>
    </location>
</feature>
<feature type="compositionally biased region" description="Acidic residues" evidence="5">
    <location>
        <begin position="501"/>
        <end position="544"/>
    </location>
</feature>
<dbReference type="GO" id="GO:0004674">
    <property type="term" value="F:protein serine/threonine kinase activity"/>
    <property type="evidence" value="ECO:0007669"/>
    <property type="project" value="TreeGrafter"/>
</dbReference>
<dbReference type="SUPFAM" id="SSF56112">
    <property type="entry name" value="Protein kinase-like (PK-like)"/>
    <property type="match status" value="1"/>
</dbReference>
<keyword evidence="4" id="KW-0067">ATP-binding</keyword>
<proteinExistence type="predicted"/>
<dbReference type="AlphaFoldDB" id="A0A369JQ28"/>
<feature type="compositionally biased region" description="Acidic residues" evidence="5">
    <location>
        <begin position="131"/>
        <end position="155"/>
    </location>
</feature>
<feature type="region of interest" description="Disordered" evidence="5">
    <location>
        <begin position="246"/>
        <end position="703"/>
    </location>
</feature>
<dbReference type="OrthoDB" id="4062651at2759"/>
<feature type="compositionally biased region" description="Basic and acidic residues" evidence="5">
    <location>
        <begin position="807"/>
        <end position="818"/>
    </location>
</feature>
<organism evidence="7 8">
    <name type="scientific">Hypsizygus marmoreus</name>
    <name type="common">White beech mushroom</name>
    <name type="synonym">Agaricus marmoreus</name>
    <dbReference type="NCBI Taxonomy" id="39966"/>
    <lineage>
        <taxon>Eukaryota</taxon>
        <taxon>Fungi</taxon>
        <taxon>Dikarya</taxon>
        <taxon>Basidiomycota</taxon>
        <taxon>Agaricomycotina</taxon>
        <taxon>Agaricomycetes</taxon>
        <taxon>Agaricomycetidae</taxon>
        <taxon>Agaricales</taxon>
        <taxon>Tricholomatineae</taxon>
        <taxon>Lyophyllaceae</taxon>
        <taxon>Hypsizygus</taxon>
    </lineage>
</organism>
<keyword evidence="8" id="KW-1185">Reference proteome</keyword>